<dbReference type="Proteomes" id="UP000789524">
    <property type="component" value="Unassembled WGS sequence"/>
</dbReference>
<evidence type="ECO:0000313" key="2">
    <source>
        <dbReference type="Proteomes" id="UP000789524"/>
    </source>
</evidence>
<reference evidence="1" key="1">
    <citation type="submission" date="2021-09" db="EMBL/GenBank/DDBJ databases">
        <authorList>
            <person name="Martin H S."/>
        </authorList>
    </citation>
    <scope>NUCLEOTIDE SEQUENCE</scope>
</reference>
<sequence>MKTKTWIVKQKPPLQTVPPKVPSVVGDPTTNWHLTRGGVPPYIGAPTRVRAKRQPLQEMESYSFTQALSQALQLRSWVKGDIGLTQLLDTMYNKRDDRCI</sequence>
<proteinExistence type="predicted"/>
<name>A0A8J2QZG2_9NEOP</name>
<dbReference type="AlphaFoldDB" id="A0A8J2QZG2"/>
<evidence type="ECO:0000313" key="1">
    <source>
        <dbReference type="EMBL" id="CAG9574315.1"/>
    </source>
</evidence>
<gene>
    <name evidence="1" type="ORF">DCHRY22_LOCUS10852</name>
</gene>
<protein>
    <submittedName>
        <fullName evidence="1">(African queen) hypothetical protein</fullName>
    </submittedName>
</protein>
<comment type="caution">
    <text evidence="1">The sequence shown here is derived from an EMBL/GenBank/DDBJ whole genome shotgun (WGS) entry which is preliminary data.</text>
</comment>
<dbReference type="EMBL" id="CAKASE010000072">
    <property type="protein sequence ID" value="CAG9574315.1"/>
    <property type="molecule type" value="Genomic_DNA"/>
</dbReference>
<organism evidence="1 2">
    <name type="scientific">Danaus chrysippus</name>
    <name type="common">African queen</name>
    <dbReference type="NCBI Taxonomy" id="151541"/>
    <lineage>
        <taxon>Eukaryota</taxon>
        <taxon>Metazoa</taxon>
        <taxon>Ecdysozoa</taxon>
        <taxon>Arthropoda</taxon>
        <taxon>Hexapoda</taxon>
        <taxon>Insecta</taxon>
        <taxon>Pterygota</taxon>
        <taxon>Neoptera</taxon>
        <taxon>Endopterygota</taxon>
        <taxon>Lepidoptera</taxon>
        <taxon>Glossata</taxon>
        <taxon>Ditrysia</taxon>
        <taxon>Papilionoidea</taxon>
        <taxon>Nymphalidae</taxon>
        <taxon>Danainae</taxon>
        <taxon>Danaini</taxon>
        <taxon>Danaina</taxon>
        <taxon>Danaus</taxon>
        <taxon>Anosia</taxon>
    </lineage>
</organism>
<accession>A0A8J2QZG2</accession>
<keyword evidence="2" id="KW-1185">Reference proteome</keyword>
<dbReference type="OrthoDB" id="7418918at2759"/>